<comment type="similarity">
    <text evidence="11">Belongs to the protein kinase superfamily.</text>
</comment>
<dbReference type="EC" id="2.7.11.1" evidence="2"/>
<keyword evidence="8" id="KW-0611">Plant defense</keyword>
<feature type="compositionally biased region" description="Low complexity" evidence="12">
    <location>
        <begin position="23"/>
        <end position="33"/>
    </location>
</feature>
<keyword evidence="9 10" id="KW-0067">ATP-binding</keyword>
<dbReference type="PANTHER" id="PTHR45621">
    <property type="entry name" value="OS01G0588500 PROTEIN-RELATED"/>
    <property type="match status" value="1"/>
</dbReference>
<comment type="subcellular location">
    <subcellularLocation>
        <location evidence="1">Cell membrane</location>
    </subcellularLocation>
</comment>
<dbReference type="GO" id="GO:0004674">
    <property type="term" value="F:protein serine/threonine kinase activity"/>
    <property type="evidence" value="ECO:0007669"/>
    <property type="project" value="UniProtKB-KW"/>
</dbReference>
<keyword evidence="16" id="KW-1185">Reference proteome</keyword>
<feature type="domain" description="Protein kinase" evidence="13">
    <location>
        <begin position="64"/>
        <end position="348"/>
    </location>
</feature>
<dbReference type="SUPFAM" id="SSF56112">
    <property type="entry name" value="Protein kinase-like (PK-like)"/>
    <property type="match status" value="1"/>
</dbReference>
<sequence>MGICLSAQVKAESPGASPKDTKSLGSKGSSVSVRPSPRTEGEILQSPNLKSFSFSELKSATRNFRPDSVLGEGGFGCVFKGWIDEKSLSATRPGTGLVIAVKKLNQDGWQGHQEWLAEVNYLGQFSHGHLVKLIGYCLEDEHRLLVYEFMPRGSLENHLFRRGLYFQPLSWKLRLKVALGAARGLAFLHSSETRVIYRDFKTSNILLDSDYNAKLSDFGLAKDGPVGDKSHVSTRVIGTHGYAAPEYMATGHLTTKSDVYSFGVVLLELLSGRRAVDKNRPSGERNLVEWAKPYLANKRKIFRVIDARLQDQYSMEEACKVATLSLRCLTTEIKLRPNMSEVVSHLEHIQSLNSARGGIMDRTERRMRRRSDSVVSKKPNAGFARQTAVGSTVVAYRRPSASPLYV</sequence>
<dbReference type="PROSITE" id="PS00107">
    <property type="entry name" value="PROTEIN_KINASE_ATP"/>
    <property type="match status" value="1"/>
</dbReference>
<dbReference type="Proteomes" id="UP001295469">
    <property type="component" value="Chromosome C08"/>
</dbReference>
<accession>A0A078FA69</accession>
<evidence type="ECO:0000313" key="15">
    <source>
        <dbReference type="EMBL" id="CDY09904.1"/>
    </source>
</evidence>
<dbReference type="InterPro" id="IPR001245">
    <property type="entry name" value="Ser-Thr/Tyr_kinase_cat_dom"/>
</dbReference>
<evidence type="ECO:0000256" key="2">
    <source>
        <dbReference type="ARBA" id="ARBA00012513"/>
    </source>
</evidence>
<evidence type="ECO:0000259" key="13">
    <source>
        <dbReference type="PROSITE" id="PS50011"/>
    </source>
</evidence>
<name>A0A078FA69_BRANA</name>
<dbReference type="AlphaFoldDB" id="A0A078FA69"/>
<dbReference type="GO" id="GO:0005886">
    <property type="term" value="C:plasma membrane"/>
    <property type="evidence" value="ECO:0007669"/>
    <property type="project" value="UniProtKB-SubCell"/>
</dbReference>
<feature type="region of interest" description="Disordered" evidence="12">
    <location>
        <begin position="1"/>
        <end position="42"/>
    </location>
</feature>
<reference evidence="15" key="2">
    <citation type="submission" date="2014-06" db="EMBL/GenBank/DDBJ databases">
        <authorList>
            <person name="Genoscope - CEA"/>
        </authorList>
    </citation>
    <scope>NUCLEOTIDE SEQUENCE</scope>
</reference>
<keyword evidence="3" id="KW-1003">Cell membrane</keyword>
<dbReference type="Gene3D" id="1.10.510.10">
    <property type="entry name" value="Transferase(Phosphotransferase) domain 1"/>
    <property type="match status" value="1"/>
</dbReference>
<dbReference type="Pfam" id="PF07714">
    <property type="entry name" value="PK_Tyr_Ser-Thr"/>
    <property type="match status" value="1"/>
</dbReference>
<dbReference type="InterPro" id="IPR017441">
    <property type="entry name" value="Protein_kinase_ATP_BS"/>
</dbReference>
<evidence type="ECO:0000256" key="10">
    <source>
        <dbReference type="PROSITE-ProRule" id="PRU10141"/>
    </source>
</evidence>
<dbReference type="PROSITE" id="PS00108">
    <property type="entry name" value="PROTEIN_KINASE_ST"/>
    <property type="match status" value="1"/>
</dbReference>
<evidence type="ECO:0000256" key="7">
    <source>
        <dbReference type="ARBA" id="ARBA00022777"/>
    </source>
</evidence>
<dbReference type="CDD" id="cd14066">
    <property type="entry name" value="STKc_IRAK"/>
    <property type="match status" value="1"/>
</dbReference>
<evidence type="ECO:0000256" key="1">
    <source>
        <dbReference type="ARBA" id="ARBA00004236"/>
    </source>
</evidence>
<dbReference type="FunFam" id="3.30.200.20:FF:000228">
    <property type="entry name" value="Serine/threonine-protein kinase BIK1"/>
    <property type="match status" value="1"/>
</dbReference>
<protein>
    <recommendedName>
        <fullName evidence="2">non-specific serine/threonine protein kinase</fullName>
        <ecNumber evidence="2">2.7.11.1</ecNumber>
    </recommendedName>
</protein>
<evidence type="ECO:0000256" key="9">
    <source>
        <dbReference type="ARBA" id="ARBA00022840"/>
    </source>
</evidence>
<dbReference type="EMBL" id="HG994372">
    <property type="protein sequence ID" value="CAF2116306.1"/>
    <property type="molecule type" value="Genomic_DNA"/>
</dbReference>
<dbReference type="InterPro" id="IPR011009">
    <property type="entry name" value="Kinase-like_dom_sf"/>
</dbReference>
<keyword evidence="3" id="KW-0472">Membrane</keyword>
<evidence type="ECO:0000256" key="5">
    <source>
        <dbReference type="ARBA" id="ARBA00022679"/>
    </source>
</evidence>
<dbReference type="InterPro" id="IPR050823">
    <property type="entry name" value="Plant_Ser_Thr_Prot_Kinase"/>
</dbReference>
<proteinExistence type="inferred from homology"/>
<dbReference type="Proteomes" id="UP000028999">
    <property type="component" value="Unassembled WGS sequence"/>
</dbReference>
<dbReference type="GO" id="GO:0006952">
    <property type="term" value="P:defense response"/>
    <property type="evidence" value="ECO:0007669"/>
    <property type="project" value="UniProtKB-KW"/>
</dbReference>
<evidence type="ECO:0000256" key="12">
    <source>
        <dbReference type="SAM" id="MobiDB-lite"/>
    </source>
</evidence>
<dbReference type="PaxDb" id="3708-A0A078FA69"/>
<evidence type="ECO:0000256" key="6">
    <source>
        <dbReference type="ARBA" id="ARBA00022741"/>
    </source>
</evidence>
<dbReference type="Gramene" id="CDY09904">
    <property type="protein sequence ID" value="CDY09904"/>
    <property type="gene ID" value="GSBRNA2T00031666001"/>
</dbReference>
<keyword evidence="4 11" id="KW-0723">Serine/threonine-protein kinase</keyword>
<gene>
    <name evidence="15" type="primary">BnaC08g45470D</name>
    <name evidence="14" type="ORF">DARMORV10_C08P50460.1</name>
    <name evidence="15" type="ORF">GSBRNA2T00031666001</name>
</gene>
<reference evidence="15 16" key="1">
    <citation type="journal article" date="2014" name="Science">
        <title>Plant genetics. Early allopolyploid evolution in the post-Neolithic Brassica napus oilseed genome.</title>
        <authorList>
            <person name="Chalhoub B."/>
            <person name="Denoeud F."/>
            <person name="Liu S."/>
            <person name="Parkin I.A."/>
            <person name="Tang H."/>
            <person name="Wang X."/>
            <person name="Chiquet J."/>
            <person name="Belcram H."/>
            <person name="Tong C."/>
            <person name="Samans B."/>
            <person name="Correa M."/>
            <person name="Da Silva C."/>
            <person name="Just J."/>
            <person name="Falentin C."/>
            <person name="Koh C.S."/>
            <person name="Le Clainche I."/>
            <person name="Bernard M."/>
            <person name="Bento P."/>
            <person name="Noel B."/>
            <person name="Labadie K."/>
            <person name="Alberti A."/>
            <person name="Charles M."/>
            <person name="Arnaud D."/>
            <person name="Guo H."/>
            <person name="Daviaud C."/>
            <person name="Alamery S."/>
            <person name="Jabbari K."/>
            <person name="Zhao M."/>
            <person name="Edger P.P."/>
            <person name="Chelaifa H."/>
            <person name="Tack D."/>
            <person name="Lassalle G."/>
            <person name="Mestiri I."/>
            <person name="Schnel N."/>
            <person name="Le Paslier M.C."/>
            <person name="Fan G."/>
            <person name="Renault V."/>
            <person name="Bayer P.E."/>
            <person name="Golicz A.A."/>
            <person name="Manoli S."/>
            <person name="Lee T.H."/>
            <person name="Thi V.H."/>
            <person name="Chalabi S."/>
            <person name="Hu Q."/>
            <person name="Fan C."/>
            <person name="Tollenaere R."/>
            <person name="Lu Y."/>
            <person name="Battail C."/>
            <person name="Shen J."/>
            <person name="Sidebottom C.H."/>
            <person name="Wang X."/>
            <person name="Canaguier A."/>
            <person name="Chauveau A."/>
            <person name="Berard A."/>
            <person name="Deniot G."/>
            <person name="Guan M."/>
            <person name="Liu Z."/>
            <person name="Sun F."/>
            <person name="Lim Y.P."/>
            <person name="Lyons E."/>
            <person name="Town C.D."/>
            <person name="Bancroft I."/>
            <person name="Wang X."/>
            <person name="Meng J."/>
            <person name="Ma J."/>
            <person name="Pires J.C."/>
            <person name="King G.J."/>
            <person name="Brunel D."/>
            <person name="Delourme R."/>
            <person name="Renard M."/>
            <person name="Aury J.M."/>
            <person name="Adams K.L."/>
            <person name="Batley J."/>
            <person name="Snowdon R.J."/>
            <person name="Tost J."/>
            <person name="Edwards D."/>
            <person name="Zhou Y."/>
            <person name="Hua W."/>
            <person name="Sharpe A.G."/>
            <person name="Paterson A.H."/>
            <person name="Guan C."/>
            <person name="Wincker P."/>
        </authorList>
    </citation>
    <scope>NUCLEOTIDE SEQUENCE [LARGE SCALE GENOMIC DNA]</scope>
    <source>
        <strain evidence="16">cv. Darmor-bzh</strain>
    </source>
</reference>
<reference evidence="14" key="3">
    <citation type="submission" date="2021-01" db="EMBL/GenBank/DDBJ databases">
        <authorList>
            <consortium name="Genoscope - CEA"/>
            <person name="William W."/>
        </authorList>
    </citation>
    <scope>NUCLEOTIDE SEQUENCE</scope>
</reference>
<dbReference type="FunFam" id="1.10.510.10:FF:000258">
    <property type="entry name" value="Probable serine/threonine-protein kinase PBL8"/>
    <property type="match status" value="1"/>
</dbReference>
<keyword evidence="5" id="KW-0808">Transferase</keyword>
<keyword evidence="6 10" id="KW-0547">Nucleotide-binding</keyword>
<evidence type="ECO:0000313" key="14">
    <source>
        <dbReference type="EMBL" id="CAF2116306.1"/>
    </source>
</evidence>
<dbReference type="PROSITE" id="PS50011">
    <property type="entry name" value="PROTEIN_KINASE_DOM"/>
    <property type="match status" value="1"/>
</dbReference>
<organism evidence="15 16">
    <name type="scientific">Brassica napus</name>
    <name type="common">Rape</name>
    <dbReference type="NCBI Taxonomy" id="3708"/>
    <lineage>
        <taxon>Eukaryota</taxon>
        <taxon>Viridiplantae</taxon>
        <taxon>Streptophyta</taxon>
        <taxon>Embryophyta</taxon>
        <taxon>Tracheophyta</taxon>
        <taxon>Spermatophyta</taxon>
        <taxon>Magnoliopsida</taxon>
        <taxon>eudicotyledons</taxon>
        <taxon>Gunneridae</taxon>
        <taxon>Pentapetalae</taxon>
        <taxon>rosids</taxon>
        <taxon>malvids</taxon>
        <taxon>Brassicales</taxon>
        <taxon>Brassicaceae</taxon>
        <taxon>Brassiceae</taxon>
        <taxon>Brassica</taxon>
    </lineage>
</organism>
<dbReference type="Gene3D" id="3.30.200.20">
    <property type="entry name" value="Phosphorylase Kinase, domain 1"/>
    <property type="match status" value="1"/>
</dbReference>
<evidence type="ECO:0000256" key="11">
    <source>
        <dbReference type="RuleBase" id="RU000304"/>
    </source>
</evidence>
<dbReference type="GO" id="GO:0005524">
    <property type="term" value="F:ATP binding"/>
    <property type="evidence" value="ECO:0007669"/>
    <property type="project" value="UniProtKB-UniRule"/>
</dbReference>
<feature type="binding site" evidence="10">
    <location>
        <position position="103"/>
    </location>
    <ligand>
        <name>ATP</name>
        <dbReference type="ChEBI" id="CHEBI:30616"/>
    </ligand>
</feature>
<evidence type="ECO:0000256" key="8">
    <source>
        <dbReference type="ARBA" id="ARBA00022821"/>
    </source>
</evidence>
<evidence type="ECO:0000313" key="16">
    <source>
        <dbReference type="Proteomes" id="UP000028999"/>
    </source>
</evidence>
<dbReference type="OMA" id="KNRPTMH"/>
<dbReference type="InterPro" id="IPR000719">
    <property type="entry name" value="Prot_kinase_dom"/>
</dbReference>
<dbReference type="InterPro" id="IPR008271">
    <property type="entry name" value="Ser/Thr_kinase_AS"/>
</dbReference>
<evidence type="ECO:0000256" key="3">
    <source>
        <dbReference type="ARBA" id="ARBA00022475"/>
    </source>
</evidence>
<evidence type="ECO:0000256" key="4">
    <source>
        <dbReference type="ARBA" id="ARBA00022527"/>
    </source>
</evidence>
<dbReference type="EMBL" id="LK032000">
    <property type="protein sequence ID" value="CDY09904.1"/>
    <property type="molecule type" value="Genomic_DNA"/>
</dbReference>
<keyword evidence="7" id="KW-0418">Kinase</keyword>